<dbReference type="AlphaFoldDB" id="A0A4Y7QEM7"/>
<name>A0A4Y7QEM7_9AGAM</name>
<dbReference type="EMBL" id="ML170162">
    <property type="protein sequence ID" value="TDL26117.1"/>
    <property type="molecule type" value="Genomic_DNA"/>
</dbReference>
<dbReference type="Pfam" id="PF12937">
    <property type="entry name" value="F-box-like"/>
    <property type="match status" value="1"/>
</dbReference>
<dbReference type="Gene3D" id="1.20.1280.50">
    <property type="match status" value="1"/>
</dbReference>
<gene>
    <name evidence="2" type="ORF">BD410DRAFT_567218</name>
</gene>
<keyword evidence="3" id="KW-1185">Reference proteome</keyword>
<sequence>MAHNHIPGSPPPLTLTPEFQCQITGIPPELLSIIFMMCTYLNPRRRLRPANHCSPMKLGLVCRAWRQLTLSCPPLWAQIYIKNDVREQHSFTSDALELDTFLARSEACPLDIILIYSFHSFDLRQDLHKPAELKVAEVVAKIVPHAKRWKSIVLIVPDACMPGIISALRDGVPMLKSFSHLASLGRRYTPTPEYLGSILFDVKLMPQMTEMGLDGVNVIWGDACHHKIQQLTWFSLSV</sequence>
<feature type="domain" description="F-box" evidence="1">
    <location>
        <begin position="25"/>
        <end position="81"/>
    </location>
</feature>
<dbReference type="OrthoDB" id="2886770at2759"/>
<organism evidence="2 3">
    <name type="scientific">Rickenella mellea</name>
    <dbReference type="NCBI Taxonomy" id="50990"/>
    <lineage>
        <taxon>Eukaryota</taxon>
        <taxon>Fungi</taxon>
        <taxon>Dikarya</taxon>
        <taxon>Basidiomycota</taxon>
        <taxon>Agaricomycotina</taxon>
        <taxon>Agaricomycetes</taxon>
        <taxon>Hymenochaetales</taxon>
        <taxon>Rickenellaceae</taxon>
        <taxon>Rickenella</taxon>
    </lineage>
</organism>
<evidence type="ECO:0000313" key="3">
    <source>
        <dbReference type="Proteomes" id="UP000294933"/>
    </source>
</evidence>
<protein>
    <recommendedName>
        <fullName evidence="1">F-box domain-containing protein</fullName>
    </recommendedName>
</protein>
<dbReference type="SUPFAM" id="SSF81383">
    <property type="entry name" value="F-box domain"/>
    <property type="match status" value="1"/>
</dbReference>
<accession>A0A4Y7QEM7</accession>
<proteinExistence type="predicted"/>
<dbReference type="VEuPathDB" id="FungiDB:BD410DRAFT_567218"/>
<dbReference type="InterPro" id="IPR001810">
    <property type="entry name" value="F-box_dom"/>
</dbReference>
<dbReference type="InterPro" id="IPR036047">
    <property type="entry name" value="F-box-like_dom_sf"/>
</dbReference>
<dbReference type="STRING" id="50990.A0A4Y7QEM7"/>
<reference evidence="2 3" key="1">
    <citation type="submission" date="2018-06" db="EMBL/GenBank/DDBJ databases">
        <title>A transcriptomic atlas of mushroom development highlights an independent origin of complex multicellularity.</title>
        <authorList>
            <consortium name="DOE Joint Genome Institute"/>
            <person name="Krizsan K."/>
            <person name="Almasi E."/>
            <person name="Merenyi Z."/>
            <person name="Sahu N."/>
            <person name="Viragh M."/>
            <person name="Koszo T."/>
            <person name="Mondo S."/>
            <person name="Kiss B."/>
            <person name="Balint B."/>
            <person name="Kues U."/>
            <person name="Barry K."/>
            <person name="Hegedus J.C."/>
            <person name="Henrissat B."/>
            <person name="Johnson J."/>
            <person name="Lipzen A."/>
            <person name="Ohm R."/>
            <person name="Nagy I."/>
            <person name="Pangilinan J."/>
            <person name="Yan J."/>
            <person name="Xiong Y."/>
            <person name="Grigoriev I.V."/>
            <person name="Hibbett D.S."/>
            <person name="Nagy L.G."/>
        </authorList>
    </citation>
    <scope>NUCLEOTIDE SEQUENCE [LARGE SCALE GENOMIC DNA]</scope>
    <source>
        <strain evidence="2 3">SZMC22713</strain>
    </source>
</reference>
<dbReference type="Proteomes" id="UP000294933">
    <property type="component" value="Unassembled WGS sequence"/>
</dbReference>
<evidence type="ECO:0000313" key="2">
    <source>
        <dbReference type="EMBL" id="TDL26117.1"/>
    </source>
</evidence>
<evidence type="ECO:0000259" key="1">
    <source>
        <dbReference type="Pfam" id="PF12937"/>
    </source>
</evidence>